<dbReference type="RefSeq" id="WP_376875472.1">
    <property type="nucleotide sequence ID" value="NZ_JBHUHP010000010.1"/>
</dbReference>
<feature type="transmembrane region" description="Helical" evidence="7">
    <location>
        <begin position="304"/>
        <end position="326"/>
    </location>
</feature>
<dbReference type="PANTHER" id="PTHR30213:SF0">
    <property type="entry name" value="UPF0761 MEMBRANE PROTEIN YIHY"/>
    <property type="match status" value="1"/>
</dbReference>
<sequence>MTGTGRRESAVDRIRERVEEKAARRAAAKAATAPPQGDPNRPPAGSPTPQELPGIHAEKPTEIPWAGWKQIVKRSWAEHKADNMPIIAGGVAFFAFLAIFPALAAMISLYGLIASPETVARQVEDLSAQLPDDAADLIGQQLNAIVENSGGALTLSLVVSILAALWSASGGMGNLITAVNLAYDEVETRNFVKLRATALALTLGAIVFVLLTFGLVAVVPVVIDALPLGIVGTILAQVLRWTLLLAVFAGSLAVLYRVAPDRDAPRFRWVSLGAVVVTVIWALVSLGFSLYVNNFGSYDKTYGAIAGVIVLMLWLYITCYLVLLGAEINSEVEHQTAHDTTTGEPEPMGSRDAKMADTLPESPEPEKGDSDPTRR</sequence>
<feature type="compositionally biased region" description="Pro residues" evidence="6">
    <location>
        <begin position="36"/>
        <end position="46"/>
    </location>
</feature>
<name>A0ABW4XDC5_9ACTN</name>
<proteinExistence type="predicted"/>
<feature type="region of interest" description="Disordered" evidence="6">
    <location>
        <begin position="335"/>
        <end position="375"/>
    </location>
</feature>
<feature type="transmembrane region" description="Helical" evidence="7">
    <location>
        <begin position="238"/>
        <end position="258"/>
    </location>
</feature>
<organism evidence="8 9">
    <name type="scientific">Blastococcus deserti</name>
    <dbReference type="NCBI Taxonomy" id="2259033"/>
    <lineage>
        <taxon>Bacteria</taxon>
        <taxon>Bacillati</taxon>
        <taxon>Actinomycetota</taxon>
        <taxon>Actinomycetes</taxon>
        <taxon>Geodermatophilales</taxon>
        <taxon>Geodermatophilaceae</taxon>
        <taxon>Blastococcus</taxon>
    </lineage>
</organism>
<evidence type="ECO:0000256" key="1">
    <source>
        <dbReference type="ARBA" id="ARBA00004651"/>
    </source>
</evidence>
<feature type="transmembrane region" description="Helical" evidence="7">
    <location>
        <begin position="86"/>
        <end position="113"/>
    </location>
</feature>
<gene>
    <name evidence="8" type="ORF">ACFSHS_11260</name>
</gene>
<evidence type="ECO:0000313" key="8">
    <source>
        <dbReference type="EMBL" id="MFD2092149.1"/>
    </source>
</evidence>
<evidence type="ECO:0000256" key="5">
    <source>
        <dbReference type="ARBA" id="ARBA00023136"/>
    </source>
</evidence>
<evidence type="ECO:0000313" key="9">
    <source>
        <dbReference type="Proteomes" id="UP001597402"/>
    </source>
</evidence>
<keyword evidence="9" id="KW-1185">Reference proteome</keyword>
<keyword evidence="3 7" id="KW-0812">Transmembrane</keyword>
<reference evidence="9" key="1">
    <citation type="journal article" date="2019" name="Int. J. Syst. Evol. Microbiol.">
        <title>The Global Catalogue of Microorganisms (GCM) 10K type strain sequencing project: providing services to taxonomists for standard genome sequencing and annotation.</title>
        <authorList>
            <consortium name="The Broad Institute Genomics Platform"/>
            <consortium name="The Broad Institute Genome Sequencing Center for Infectious Disease"/>
            <person name="Wu L."/>
            <person name="Ma J."/>
        </authorList>
    </citation>
    <scope>NUCLEOTIDE SEQUENCE [LARGE SCALE GENOMIC DNA]</scope>
    <source>
        <strain evidence="9">JCM 3338</strain>
    </source>
</reference>
<feature type="transmembrane region" description="Helical" evidence="7">
    <location>
        <begin position="270"/>
        <end position="292"/>
    </location>
</feature>
<keyword evidence="5 7" id="KW-0472">Membrane</keyword>
<dbReference type="NCBIfam" id="TIGR00765">
    <property type="entry name" value="yihY_not_rbn"/>
    <property type="match status" value="1"/>
</dbReference>
<evidence type="ECO:0000256" key="7">
    <source>
        <dbReference type="SAM" id="Phobius"/>
    </source>
</evidence>
<comment type="subcellular location">
    <subcellularLocation>
        <location evidence="1">Cell membrane</location>
        <topology evidence="1">Multi-pass membrane protein</topology>
    </subcellularLocation>
</comment>
<evidence type="ECO:0000256" key="4">
    <source>
        <dbReference type="ARBA" id="ARBA00022989"/>
    </source>
</evidence>
<feature type="compositionally biased region" description="Basic and acidic residues" evidence="6">
    <location>
        <begin position="1"/>
        <end position="23"/>
    </location>
</feature>
<keyword evidence="2" id="KW-1003">Cell membrane</keyword>
<dbReference type="InterPro" id="IPR017039">
    <property type="entry name" value="Virul_fac_BrkB"/>
</dbReference>
<comment type="caution">
    <text evidence="8">The sequence shown here is derived from an EMBL/GenBank/DDBJ whole genome shotgun (WGS) entry which is preliminary data.</text>
</comment>
<feature type="region of interest" description="Disordered" evidence="6">
    <location>
        <begin position="1"/>
        <end position="59"/>
    </location>
</feature>
<evidence type="ECO:0000256" key="2">
    <source>
        <dbReference type="ARBA" id="ARBA00022475"/>
    </source>
</evidence>
<evidence type="ECO:0000256" key="6">
    <source>
        <dbReference type="SAM" id="MobiDB-lite"/>
    </source>
</evidence>
<dbReference type="PANTHER" id="PTHR30213">
    <property type="entry name" value="INNER MEMBRANE PROTEIN YHJD"/>
    <property type="match status" value="1"/>
</dbReference>
<feature type="transmembrane region" description="Helical" evidence="7">
    <location>
        <begin position="198"/>
        <end position="223"/>
    </location>
</feature>
<accession>A0ABW4XDC5</accession>
<dbReference type="Proteomes" id="UP001597402">
    <property type="component" value="Unassembled WGS sequence"/>
</dbReference>
<feature type="transmembrane region" description="Helical" evidence="7">
    <location>
        <begin position="152"/>
        <end position="177"/>
    </location>
</feature>
<evidence type="ECO:0000256" key="3">
    <source>
        <dbReference type="ARBA" id="ARBA00022692"/>
    </source>
</evidence>
<feature type="compositionally biased region" description="Basic and acidic residues" evidence="6">
    <location>
        <begin position="364"/>
        <end position="375"/>
    </location>
</feature>
<keyword evidence="4 7" id="KW-1133">Transmembrane helix</keyword>
<dbReference type="Pfam" id="PF03631">
    <property type="entry name" value="Virul_fac_BrkB"/>
    <property type="match status" value="1"/>
</dbReference>
<protein>
    <submittedName>
        <fullName evidence="8">YihY/virulence factor BrkB family protein</fullName>
    </submittedName>
</protein>
<dbReference type="EMBL" id="JBHUHP010000010">
    <property type="protein sequence ID" value="MFD2092149.1"/>
    <property type="molecule type" value="Genomic_DNA"/>
</dbReference>